<dbReference type="PANTHER" id="PTHR33992">
    <property type="entry name" value="RIBONUCLEASE P PROTEIN COMPONENT"/>
    <property type="match status" value="1"/>
</dbReference>
<dbReference type="GO" id="GO:0001682">
    <property type="term" value="P:tRNA 5'-leader removal"/>
    <property type="evidence" value="ECO:0007669"/>
    <property type="project" value="UniProtKB-UniRule"/>
</dbReference>
<comment type="function">
    <text evidence="6">RNaseP catalyzes the removal of the 5'-leader sequence from pre-tRNA to produce the mature 5'-terminus. It can also cleave other RNA substrates such as 4.5S RNA. The protein component plays an auxiliary but essential role in vivo by binding to the 5'-leader sequence and broadening the substrate specificity of the ribozyme.</text>
</comment>
<evidence type="ECO:0000256" key="3">
    <source>
        <dbReference type="ARBA" id="ARBA00022759"/>
    </source>
</evidence>
<keyword evidence="3 6" id="KW-0255">Endonuclease</keyword>
<protein>
    <recommendedName>
        <fullName evidence="6 7">Ribonuclease P protein component</fullName>
        <shortName evidence="6">RNase P protein</shortName>
        <shortName evidence="6">RNaseP protein</shortName>
        <ecNumber evidence="6 7">3.1.26.5</ecNumber>
    </recommendedName>
    <alternativeName>
        <fullName evidence="6">Protein C5</fullName>
    </alternativeName>
</protein>
<comment type="subunit">
    <text evidence="6">Consists of a catalytic RNA component (M1 or rnpB) and a protein subunit.</text>
</comment>
<evidence type="ECO:0000313" key="8">
    <source>
        <dbReference type="EMBL" id="OGL54142.1"/>
    </source>
</evidence>
<keyword evidence="4 6" id="KW-0378">Hydrolase</keyword>
<dbReference type="InterPro" id="IPR014721">
    <property type="entry name" value="Ribsml_uS5_D2-typ_fold_subgr"/>
</dbReference>
<dbReference type="SUPFAM" id="SSF54211">
    <property type="entry name" value="Ribosomal protein S5 domain 2-like"/>
    <property type="match status" value="1"/>
</dbReference>
<keyword evidence="2 6" id="KW-0540">Nuclease</keyword>
<dbReference type="AlphaFoldDB" id="A0A1F7SK37"/>
<evidence type="ECO:0000256" key="7">
    <source>
        <dbReference type="NCBIfam" id="TIGR00188"/>
    </source>
</evidence>
<comment type="catalytic activity">
    <reaction evidence="6">
        <text>Endonucleolytic cleavage of RNA, removing 5'-extranucleotides from tRNA precursor.</text>
        <dbReference type="EC" id="3.1.26.5"/>
    </reaction>
</comment>
<evidence type="ECO:0000256" key="2">
    <source>
        <dbReference type="ARBA" id="ARBA00022722"/>
    </source>
</evidence>
<organism evidence="8 9">
    <name type="scientific">Candidatus Schekmanbacteria bacterium RIFCSPLOWO2_12_FULL_38_15</name>
    <dbReference type="NCBI Taxonomy" id="1817883"/>
    <lineage>
        <taxon>Bacteria</taxon>
        <taxon>Candidatus Schekmaniibacteriota</taxon>
    </lineage>
</organism>
<dbReference type="EC" id="3.1.26.5" evidence="6 7"/>
<dbReference type="GO" id="GO:0030677">
    <property type="term" value="C:ribonuclease P complex"/>
    <property type="evidence" value="ECO:0007669"/>
    <property type="project" value="TreeGrafter"/>
</dbReference>
<keyword evidence="1 6" id="KW-0819">tRNA processing</keyword>
<reference evidence="8 9" key="1">
    <citation type="journal article" date="2016" name="Nat. Commun.">
        <title>Thousands of microbial genomes shed light on interconnected biogeochemical processes in an aquifer system.</title>
        <authorList>
            <person name="Anantharaman K."/>
            <person name="Brown C.T."/>
            <person name="Hug L.A."/>
            <person name="Sharon I."/>
            <person name="Castelle C.J."/>
            <person name="Probst A.J."/>
            <person name="Thomas B.C."/>
            <person name="Singh A."/>
            <person name="Wilkins M.J."/>
            <person name="Karaoz U."/>
            <person name="Brodie E.L."/>
            <person name="Williams K.H."/>
            <person name="Hubbard S.S."/>
            <person name="Banfield J.F."/>
        </authorList>
    </citation>
    <scope>NUCLEOTIDE SEQUENCE [LARGE SCALE GENOMIC DNA]</scope>
</reference>
<dbReference type="NCBIfam" id="TIGR00188">
    <property type="entry name" value="rnpA"/>
    <property type="match status" value="1"/>
</dbReference>
<gene>
    <name evidence="6" type="primary">rnpA</name>
    <name evidence="8" type="ORF">A3G31_05095</name>
</gene>
<dbReference type="InterPro" id="IPR000100">
    <property type="entry name" value="RNase_P"/>
</dbReference>
<name>A0A1F7SK37_9BACT</name>
<evidence type="ECO:0000313" key="9">
    <source>
        <dbReference type="Proteomes" id="UP000178082"/>
    </source>
</evidence>
<evidence type="ECO:0000256" key="4">
    <source>
        <dbReference type="ARBA" id="ARBA00022801"/>
    </source>
</evidence>
<evidence type="ECO:0000256" key="1">
    <source>
        <dbReference type="ARBA" id="ARBA00022694"/>
    </source>
</evidence>
<dbReference type="GO" id="GO:0004526">
    <property type="term" value="F:ribonuclease P activity"/>
    <property type="evidence" value="ECO:0007669"/>
    <property type="project" value="UniProtKB-UniRule"/>
</dbReference>
<accession>A0A1F7SK37</accession>
<evidence type="ECO:0000256" key="5">
    <source>
        <dbReference type="ARBA" id="ARBA00022884"/>
    </source>
</evidence>
<dbReference type="Gene3D" id="3.30.230.10">
    <property type="match status" value="1"/>
</dbReference>
<dbReference type="GO" id="GO:0042781">
    <property type="term" value="F:3'-tRNA processing endoribonuclease activity"/>
    <property type="evidence" value="ECO:0007669"/>
    <property type="project" value="TreeGrafter"/>
</dbReference>
<dbReference type="GO" id="GO:0000049">
    <property type="term" value="F:tRNA binding"/>
    <property type="evidence" value="ECO:0007669"/>
    <property type="project" value="UniProtKB-UniRule"/>
</dbReference>
<dbReference type="PANTHER" id="PTHR33992:SF1">
    <property type="entry name" value="RIBONUCLEASE P PROTEIN COMPONENT"/>
    <property type="match status" value="1"/>
</dbReference>
<comment type="caution">
    <text evidence="8">The sequence shown here is derived from an EMBL/GenBank/DDBJ whole genome shotgun (WGS) entry which is preliminary data.</text>
</comment>
<dbReference type="HAMAP" id="MF_00227">
    <property type="entry name" value="RNase_P"/>
    <property type="match status" value="1"/>
</dbReference>
<comment type="similarity">
    <text evidence="6">Belongs to the RnpA family.</text>
</comment>
<keyword evidence="5 6" id="KW-0694">RNA-binding</keyword>
<dbReference type="STRING" id="1817883.A3G31_05095"/>
<dbReference type="Proteomes" id="UP000178082">
    <property type="component" value="Unassembled WGS sequence"/>
</dbReference>
<evidence type="ECO:0000256" key="6">
    <source>
        <dbReference type="HAMAP-Rule" id="MF_00227"/>
    </source>
</evidence>
<sequence length="121" mass="14151">MEKVNSLKPIERIKRNSEFKLVLGKGERVESGNLIFYFAENQLGFSRIGLSLSKKTGNAVKRNRIKRLIREVFRRKKKGFKKGYDIVVMCRKTIPEIKLTQMEIIFSRALSISKILQEENF</sequence>
<dbReference type="EMBL" id="MGDI01000016">
    <property type="protein sequence ID" value="OGL54142.1"/>
    <property type="molecule type" value="Genomic_DNA"/>
</dbReference>
<proteinExistence type="inferred from homology"/>
<dbReference type="InterPro" id="IPR020568">
    <property type="entry name" value="Ribosomal_Su5_D2-typ_SF"/>
</dbReference>
<dbReference type="Pfam" id="PF00825">
    <property type="entry name" value="Ribonuclease_P"/>
    <property type="match status" value="1"/>
</dbReference>